<evidence type="ECO:0000313" key="2">
    <source>
        <dbReference type="EMBL" id="CAE7792316.1"/>
    </source>
</evidence>
<accession>A0A812YRF8</accession>
<dbReference type="Proteomes" id="UP000601435">
    <property type="component" value="Unassembled WGS sequence"/>
</dbReference>
<keyword evidence="1" id="KW-1133">Transmembrane helix</keyword>
<dbReference type="EMBL" id="CAJNJA010043284">
    <property type="protein sequence ID" value="CAE7792316.1"/>
    <property type="molecule type" value="Genomic_DNA"/>
</dbReference>
<keyword evidence="1" id="KW-0472">Membrane</keyword>
<dbReference type="OrthoDB" id="423930at2759"/>
<evidence type="ECO:0000313" key="3">
    <source>
        <dbReference type="Proteomes" id="UP000601435"/>
    </source>
</evidence>
<reference evidence="2" key="1">
    <citation type="submission" date="2021-02" db="EMBL/GenBank/DDBJ databases">
        <authorList>
            <person name="Dougan E. K."/>
            <person name="Rhodes N."/>
            <person name="Thang M."/>
            <person name="Chan C."/>
        </authorList>
    </citation>
    <scope>NUCLEOTIDE SEQUENCE</scope>
</reference>
<evidence type="ECO:0000256" key="1">
    <source>
        <dbReference type="SAM" id="Phobius"/>
    </source>
</evidence>
<comment type="caution">
    <text evidence="2">The sequence shown here is derived from an EMBL/GenBank/DDBJ whole genome shotgun (WGS) entry which is preliminary data.</text>
</comment>
<proteinExistence type="predicted"/>
<dbReference type="AlphaFoldDB" id="A0A812YRF8"/>
<sequence>MRERHRPNSPDQVKVAGVRDICLGVGTLALFFFQPSALRVFAPATLVVAASDAALTIGGPFPAPFNHLMGVVGIGILSVAAWFDPTLTTEGEGYKRISG</sequence>
<keyword evidence="3" id="KW-1185">Reference proteome</keyword>
<protein>
    <submittedName>
        <fullName evidence="2">Uncharacterized protein</fullName>
    </submittedName>
</protein>
<keyword evidence="1" id="KW-0812">Transmembrane</keyword>
<name>A0A812YRF8_9DINO</name>
<gene>
    <name evidence="2" type="ORF">SNEC2469_LOCUS23284</name>
</gene>
<organism evidence="2 3">
    <name type="scientific">Symbiodinium necroappetens</name>
    <dbReference type="NCBI Taxonomy" id="1628268"/>
    <lineage>
        <taxon>Eukaryota</taxon>
        <taxon>Sar</taxon>
        <taxon>Alveolata</taxon>
        <taxon>Dinophyceae</taxon>
        <taxon>Suessiales</taxon>
        <taxon>Symbiodiniaceae</taxon>
        <taxon>Symbiodinium</taxon>
    </lineage>
</organism>
<feature type="transmembrane region" description="Helical" evidence="1">
    <location>
        <begin position="65"/>
        <end position="83"/>
    </location>
</feature>